<protein>
    <submittedName>
        <fullName evidence="10">GHMP kinases N terminal domain/GHMP kinases C terminal, putative</fullName>
    </submittedName>
    <submittedName>
        <fullName evidence="9">Homoserine kinase</fullName>
        <ecNumber evidence="9">2.7.1.39</ecNumber>
    </submittedName>
</protein>
<keyword evidence="4" id="KW-0547">Nucleotide-binding</keyword>
<sequence>MTELKRSSVLPPNKVSLRVPATTANLGPGYDTLGMAMSIFMDLTVELSDTFEFTVEGEGKEHINTQDNLVIDTCRIAFEEYAKKPMPPLKFTMHNNIPFGCGCGSSSAAAVAGFVAGMILCGFTMETRGVEELLAIITRIEGHPDNAAPAIYGGIQLGVKVTNEDGVSFSTNRVPTPPNLSMVLFIPNKLMKASTEVTRDLVPREVKLEDAIHNISRASRLVLALCSNRLECLRECTDRLHEQHRASKLYPHYKPCYDAAYEAGAEFCFLSGAGPTVCAFSSGRRGDILTQPEGERRAEQIAEKMVEAALASGVEGRAIITQPSDLGVHLAGIHSMRPNISYVNI</sequence>
<keyword evidence="6" id="KW-0067">ATP-binding</keyword>
<dbReference type="NCBIfam" id="TIGR00191">
    <property type="entry name" value="thrB"/>
    <property type="match status" value="1"/>
</dbReference>
<dbReference type="GO" id="GO:0004413">
    <property type="term" value="F:homoserine kinase activity"/>
    <property type="evidence" value="ECO:0007669"/>
    <property type="project" value="UniProtKB-EC"/>
</dbReference>
<dbReference type="PANTHER" id="PTHR20861:SF1">
    <property type="entry name" value="HOMOSERINE KINASE"/>
    <property type="match status" value="1"/>
</dbReference>
<dbReference type="VEuPathDB" id="TriTrypDB:ADEAN_000543600"/>
<dbReference type="Proteomes" id="UP000515908">
    <property type="component" value="Chromosome 10"/>
</dbReference>
<dbReference type="InterPro" id="IPR006204">
    <property type="entry name" value="GHMP_kinase_N_dom"/>
</dbReference>
<evidence type="ECO:0000259" key="7">
    <source>
        <dbReference type="Pfam" id="PF00288"/>
    </source>
</evidence>
<feature type="domain" description="GHMP kinase C-terminal" evidence="8">
    <location>
        <begin position="224"/>
        <end position="306"/>
    </location>
</feature>
<dbReference type="InterPro" id="IPR036554">
    <property type="entry name" value="GHMP_kinase_C_sf"/>
</dbReference>
<proteinExistence type="inferred from homology"/>
<dbReference type="GO" id="GO:0005524">
    <property type="term" value="F:ATP binding"/>
    <property type="evidence" value="ECO:0007669"/>
    <property type="project" value="UniProtKB-KW"/>
</dbReference>
<dbReference type="Gene3D" id="3.30.70.890">
    <property type="entry name" value="GHMP kinase, C-terminal domain"/>
    <property type="match status" value="1"/>
</dbReference>
<evidence type="ECO:0000256" key="3">
    <source>
        <dbReference type="ARBA" id="ARBA00022697"/>
    </source>
</evidence>
<dbReference type="SUPFAM" id="SSF55060">
    <property type="entry name" value="GHMP Kinase, C-terminal domain"/>
    <property type="match status" value="1"/>
</dbReference>
<evidence type="ECO:0000313" key="10">
    <source>
        <dbReference type="EMBL" id="CAD2217950.1"/>
    </source>
</evidence>
<gene>
    <name evidence="10" type="ORF">ADEAN_000543600</name>
</gene>
<evidence type="ECO:0000256" key="1">
    <source>
        <dbReference type="ARBA" id="ARBA00022605"/>
    </source>
</evidence>
<dbReference type="PRINTS" id="PR00958">
    <property type="entry name" value="HOMSERKINASE"/>
</dbReference>
<dbReference type="EMBL" id="KC503342">
    <property type="protein sequence ID" value="AGT02508.1"/>
    <property type="molecule type" value="Genomic_DNA"/>
</dbReference>
<evidence type="ECO:0000256" key="6">
    <source>
        <dbReference type="ARBA" id="ARBA00022840"/>
    </source>
</evidence>
<name>S9WZ61_9TRYP</name>
<organism evidence="9">
    <name type="scientific">Angomonas deanei</name>
    <dbReference type="NCBI Taxonomy" id="59799"/>
    <lineage>
        <taxon>Eukaryota</taxon>
        <taxon>Discoba</taxon>
        <taxon>Euglenozoa</taxon>
        <taxon>Kinetoplastea</taxon>
        <taxon>Metakinetoplastina</taxon>
        <taxon>Trypanosomatida</taxon>
        <taxon>Trypanosomatidae</taxon>
        <taxon>Strigomonadinae</taxon>
        <taxon>Angomonas</taxon>
    </lineage>
</organism>
<dbReference type="HAMAP" id="MF_00384">
    <property type="entry name" value="Homoser_kinase"/>
    <property type="match status" value="1"/>
</dbReference>
<dbReference type="SUPFAM" id="SSF54211">
    <property type="entry name" value="Ribosomal protein S5 domain 2-like"/>
    <property type="match status" value="1"/>
</dbReference>
<reference evidence="9" key="1">
    <citation type="submission" date="2013-01" db="EMBL/GenBank/DDBJ databases">
        <title>Genomic Cooperation Between Trypanosomatids and Their Bacterial Endosymbionts in the Synthesis of Essential Amino Acids Heavily Influenced by Multiple Lateral Gene Transfer Events.</title>
        <authorList>
            <person name="Alves J.M.P."/>
            <person name="Klein C."/>
            <person name="Maia da Silva F."/>
            <person name="Costa Martins A.G."/>
            <person name="Serrano M.G."/>
            <person name="Buck G.A."/>
            <person name="Vasconcelos A.T.R."/>
            <person name="France-Sagot M."/>
            <person name="Teixeira M.M.G."/>
            <person name="Motta M.C.M."/>
            <person name="Camargo E.P."/>
        </authorList>
    </citation>
    <scope>NUCLEOTIDE SEQUENCE</scope>
</reference>
<dbReference type="EC" id="2.7.1.39" evidence="9"/>
<dbReference type="Pfam" id="PF00288">
    <property type="entry name" value="GHMP_kinases_N"/>
    <property type="match status" value="1"/>
</dbReference>
<evidence type="ECO:0000256" key="4">
    <source>
        <dbReference type="ARBA" id="ARBA00022741"/>
    </source>
</evidence>
<dbReference type="OrthoDB" id="195231at2759"/>
<dbReference type="InterPro" id="IPR013750">
    <property type="entry name" value="GHMP_kinase_C_dom"/>
</dbReference>
<dbReference type="Pfam" id="PF08544">
    <property type="entry name" value="GHMP_kinases_C"/>
    <property type="match status" value="1"/>
</dbReference>
<keyword evidence="2 9" id="KW-0808">Transferase</keyword>
<dbReference type="GO" id="GO:0009088">
    <property type="term" value="P:threonine biosynthetic process"/>
    <property type="evidence" value="ECO:0007669"/>
    <property type="project" value="UniProtKB-KW"/>
</dbReference>
<keyword evidence="1" id="KW-0028">Amino-acid biosynthesis</keyword>
<dbReference type="InterPro" id="IPR000870">
    <property type="entry name" value="Homoserine_kinase"/>
</dbReference>
<keyword evidence="11" id="KW-1185">Reference proteome</keyword>
<keyword evidence="3" id="KW-0791">Threonine biosynthesis</keyword>
<evidence type="ECO:0000313" key="9">
    <source>
        <dbReference type="EMBL" id="AGT02508.1"/>
    </source>
</evidence>
<evidence type="ECO:0000259" key="8">
    <source>
        <dbReference type="Pfam" id="PF08544"/>
    </source>
</evidence>
<accession>S9WZ61</accession>
<dbReference type="InterPro" id="IPR014721">
    <property type="entry name" value="Ribsml_uS5_D2-typ_fold_subgr"/>
</dbReference>
<dbReference type="PANTHER" id="PTHR20861">
    <property type="entry name" value="HOMOSERINE/4-DIPHOSPHOCYTIDYL-2-C-METHYL-D-ERYTHRITOL KINASE"/>
    <property type="match status" value="1"/>
</dbReference>
<keyword evidence="5 9" id="KW-0418">Kinase</keyword>
<evidence type="ECO:0000256" key="5">
    <source>
        <dbReference type="ARBA" id="ARBA00022777"/>
    </source>
</evidence>
<evidence type="ECO:0000313" key="11">
    <source>
        <dbReference type="Proteomes" id="UP000515908"/>
    </source>
</evidence>
<dbReference type="AlphaFoldDB" id="S9WZ61"/>
<evidence type="ECO:0000256" key="2">
    <source>
        <dbReference type="ARBA" id="ARBA00022679"/>
    </source>
</evidence>
<dbReference type="PIRSF" id="PIRSF000676">
    <property type="entry name" value="Homoser_kin"/>
    <property type="match status" value="1"/>
</dbReference>
<feature type="domain" description="GHMP kinase N-terminal" evidence="7">
    <location>
        <begin position="68"/>
        <end position="154"/>
    </location>
</feature>
<reference evidence="10 11" key="2">
    <citation type="submission" date="2020-08" db="EMBL/GenBank/DDBJ databases">
        <authorList>
            <person name="Newling K."/>
            <person name="Davey J."/>
            <person name="Forrester S."/>
        </authorList>
    </citation>
    <scope>NUCLEOTIDE SEQUENCE [LARGE SCALE GENOMIC DNA]</scope>
    <source>
        <strain evidence="10">Crithidia deanei Carvalho</strain>
        <strain evidence="11">Crithidia deanei Carvalho (ATCC PRA-265)</strain>
    </source>
</reference>
<dbReference type="InterPro" id="IPR020568">
    <property type="entry name" value="Ribosomal_Su5_D2-typ_SF"/>
</dbReference>
<dbReference type="EMBL" id="LR877154">
    <property type="protein sequence ID" value="CAD2217950.1"/>
    <property type="molecule type" value="Genomic_DNA"/>
</dbReference>
<dbReference type="Gene3D" id="3.30.230.10">
    <property type="match status" value="1"/>
</dbReference>